<evidence type="ECO:0000313" key="3">
    <source>
        <dbReference type="EMBL" id="KAK2191560.1"/>
    </source>
</evidence>
<dbReference type="GO" id="GO:0004061">
    <property type="term" value="F:arylformamidase activity"/>
    <property type="evidence" value="ECO:0007669"/>
    <property type="project" value="TreeGrafter"/>
</dbReference>
<dbReference type="InterPro" id="IPR029058">
    <property type="entry name" value="AB_hydrolase_fold"/>
</dbReference>
<proteinExistence type="predicted"/>
<reference evidence="3" key="1">
    <citation type="journal article" date="2023" name="Mol. Biol. Evol.">
        <title>Third-Generation Sequencing Reveals the Adaptive Role of the Epigenome in Three Deep-Sea Polychaetes.</title>
        <authorList>
            <person name="Perez M."/>
            <person name="Aroh O."/>
            <person name="Sun Y."/>
            <person name="Lan Y."/>
            <person name="Juniper S.K."/>
            <person name="Young C.R."/>
            <person name="Angers B."/>
            <person name="Qian P.Y."/>
        </authorList>
    </citation>
    <scope>NUCLEOTIDE SEQUENCE</scope>
    <source>
        <strain evidence="3">R07B-5</strain>
    </source>
</reference>
<dbReference type="Pfam" id="PF07859">
    <property type="entry name" value="Abhydrolase_3"/>
    <property type="match status" value="1"/>
</dbReference>
<keyword evidence="4" id="KW-1185">Reference proteome</keyword>
<dbReference type="Gene3D" id="3.40.50.1820">
    <property type="entry name" value="alpha/beta hydrolase"/>
    <property type="match status" value="1"/>
</dbReference>
<dbReference type="InterPro" id="IPR013094">
    <property type="entry name" value="AB_hydrolase_3"/>
</dbReference>
<dbReference type="PANTHER" id="PTHR48081">
    <property type="entry name" value="AB HYDROLASE SUPERFAMILY PROTEIN C4A8.06C"/>
    <property type="match status" value="1"/>
</dbReference>
<evidence type="ECO:0000256" key="1">
    <source>
        <dbReference type="ARBA" id="ARBA00022801"/>
    </source>
</evidence>
<evidence type="ECO:0000259" key="2">
    <source>
        <dbReference type="Pfam" id="PF07859"/>
    </source>
</evidence>
<keyword evidence="1" id="KW-0378">Hydrolase</keyword>
<feature type="domain" description="Alpha/beta hydrolase fold-3" evidence="2">
    <location>
        <begin position="87"/>
        <end position="206"/>
    </location>
</feature>
<dbReference type="AlphaFoldDB" id="A0AAD9UJG4"/>
<protein>
    <recommendedName>
        <fullName evidence="2">Alpha/beta hydrolase fold-3 domain-containing protein</fullName>
    </recommendedName>
</protein>
<dbReference type="Proteomes" id="UP001209878">
    <property type="component" value="Unassembled WGS sequence"/>
</dbReference>
<name>A0AAD9UJG4_RIDPI</name>
<dbReference type="SUPFAM" id="SSF53474">
    <property type="entry name" value="alpha/beta-Hydrolases"/>
    <property type="match status" value="1"/>
</dbReference>
<sequence>MGWYSRDVWLRGWLCLQDLQKQYSPSRWSPKGEPEEVIKRHIDCVTAASRLAHSSLWYETSSYGDTDRQKFEVFAPETLPSDAPLFIYIHGGYWQVQTISCEVSSFMAPTLVASGTAVVAIGYDLAPTVTMEEILSQVRVGVKKILQLAKKQHSRGVYLCGHSAGAHIAAMMLTVDWTQDDPAFQHLIKGAILLSGVYDLRPLIDTTVNEPLGMTKDSAWENSPTNHVTELCARCHDVDILVVVGQYDSPEFHRQSQDFDQVFESLKATWSIRGF</sequence>
<gene>
    <name evidence="3" type="ORF">NP493_51g04062</name>
</gene>
<accession>A0AAD9UJG4</accession>
<dbReference type="InterPro" id="IPR050300">
    <property type="entry name" value="GDXG_lipolytic_enzyme"/>
</dbReference>
<dbReference type="PANTHER" id="PTHR48081:SF33">
    <property type="entry name" value="KYNURENINE FORMAMIDASE"/>
    <property type="match status" value="1"/>
</dbReference>
<comment type="caution">
    <text evidence="3">The sequence shown here is derived from an EMBL/GenBank/DDBJ whole genome shotgun (WGS) entry which is preliminary data.</text>
</comment>
<evidence type="ECO:0000313" key="4">
    <source>
        <dbReference type="Proteomes" id="UP001209878"/>
    </source>
</evidence>
<dbReference type="EMBL" id="JAODUO010000050">
    <property type="protein sequence ID" value="KAK2191560.1"/>
    <property type="molecule type" value="Genomic_DNA"/>
</dbReference>
<organism evidence="3 4">
    <name type="scientific">Ridgeia piscesae</name>
    <name type="common">Tubeworm</name>
    <dbReference type="NCBI Taxonomy" id="27915"/>
    <lineage>
        <taxon>Eukaryota</taxon>
        <taxon>Metazoa</taxon>
        <taxon>Spiralia</taxon>
        <taxon>Lophotrochozoa</taxon>
        <taxon>Annelida</taxon>
        <taxon>Polychaeta</taxon>
        <taxon>Sedentaria</taxon>
        <taxon>Canalipalpata</taxon>
        <taxon>Sabellida</taxon>
        <taxon>Siboglinidae</taxon>
        <taxon>Ridgeia</taxon>
    </lineage>
</organism>